<keyword evidence="1" id="KW-0597">Phosphoprotein</keyword>
<dbReference type="Proteomes" id="UP000002297">
    <property type="component" value="Chromosome"/>
</dbReference>
<dbReference type="PANTHER" id="PTHR43547:SF2">
    <property type="entry name" value="HYBRID SIGNAL TRANSDUCTION HISTIDINE KINASE C"/>
    <property type="match status" value="1"/>
</dbReference>
<accession>A3U7Q7</accession>
<dbReference type="SUPFAM" id="SSF63829">
    <property type="entry name" value="Calcium-dependent phosphotriesterase"/>
    <property type="match status" value="2"/>
</dbReference>
<evidence type="ECO:0000313" key="4">
    <source>
        <dbReference type="EMBL" id="EAP88274.1"/>
    </source>
</evidence>
<dbReference type="STRING" id="216432.CA2559_05925"/>
<dbReference type="PANTHER" id="PTHR43547">
    <property type="entry name" value="TWO-COMPONENT HISTIDINE KINASE"/>
    <property type="match status" value="1"/>
</dbReference>
<dbReference type="eggNOG" id="COG3292">
    <property type="taxonomic scope" value="Bacteria"/>
</dbReference>
<dbReference type="InterPro" id="IPR036890">
    <property type="entry name" value="HATPase_C_sf"/>
</dbReference>
<keyword evidence="5" id="KW-1185">Reference proteome</keyword>
<dbReference type="Gene3D" id="2.60.40.10">
    <property type="entry name" value="Immunoglobulins"/>
    <property type="match status" value="1"/>
</dbReference>
<reference evidence="4 5" key="1">
    <citation type="journal article" date="2010" name="J. Bacteriol.">
        <title>The complete genome sequence of Croceibacter atlanticus HTCC2559T.</title>
        <authorList>
            <person name="Oh H.M."/>
            <person name="Kang I."/>
            <person name="Ferriera S."/>
            <person name="Giovannoni S.J."/>
            <person name="Cho J.C."/>
        </authorList>
    </citation>
    <scope>NUCLEOTIDE SEQUENCE [LARGE SCALE GENOMIC DNA]</scope>
    <source>
        <strain evidence="5">ATCC BAA-628 / HTCC2559 / KCTC 12090</strain>
    </source>
</reference>
<dbReference type="EMBL" id="CP002046">
    <property type="protein sequence ID" value="EAP88274.1"/>
    <property type="molecule type" value="Genomic_DNA"/>
</dbReference>
<dbReference type="InterPro" id="IPR005467">
    <property type="entry name" value="His_kinase_dom"/>
</dbReference>
<organism evidence="4 5">
    <name type="scientific">Croceibacter atlanticus (strain ATCC BAA-628 / JCM 21780 / CIP 108009 / IAM 15332 / KCTC 12090 / HTCC2559)</name>
    <dbReference type="NCBI Taxonomy" id="216432"/>
    <lineage>
        <taxon>Bacteria</taxon>
        <taxon>Pseudomonadati</taxon>
        <taxon>Bacteroidota</taxon>
        <taxon>Flavobacteriia</taxon>
        <taxon>Flavobacteriales</taxon>
        <taxon>Flavobacteriaceae</taxon>
        <taxon>Croceibacter</taxon>
    </lineage>
</organism>
<keyword evidence="2" id="KW-0812">Transmembrane</keyword>
<evidence type="ECO:0000256" key="1">
    <source>
        <dbReference type="ARBA" id="ARBA00022553"/>
    </source>
</evidence>
<evidence type="ECO:0000256" key="2">
    <source>
        <dbReference type="SAM" id="Phobius"/>
    </source>
</evidence>
<feature type="domain" description="Histidine kinase" evidence="3">
    <location>
        <begin position="816"/>
        <end position="1005"/>
    </location>
</feature>
<dbReference type="PROSITE" id="PS50109">
    <property type="entry name" value="HIS_KIN"/>
    <property type="match status" value="1"/>
</dbReference>
<dbReference type="InterPro" id="IPR013783">
    <property type="entry name" value="Ig-like_fold"/>
</dbReference>
<keyword evidence="2" id="KW-0472">Membrane</keyword>
<dbReference type="InterPro" id="IPR011047">
    <property type="entry name" value="Quinoprotein_ADH-like_sf"/>
</dbReference>
<dbReference type="Gene3D" id="2.130.10.10">
    <property type="entry name" value="YVTN repeat-like/Quinoprotein amine dehydrogenase"/>
    <property type="match status" value="3"/>
</dbReference>
<dbReference type="Pfam" id="PF07568">
    <property type="entry name" value="HisKA_2"/>
    <property type="match status" value="1"/>
</dbReference>
<gene>
    <name evidence="4" type="ordered locus">CA2559_05925</name>
</gene>
<dbReference type="Pfam" id="PF07495">
    <property type="entry name" value="Y_Y_Y"/>
    <property type="match status" value="1"/>
</dbReference>
<dbReference type="eggNOG" id="COG3920">
    <property type="taxonomic scope" value="Bacteria"/>
</dbReference>
<dbReference type="GO" id="GO:0000155">
    <property type="term" value="F:phosphorelay sensor kinase activity"/>
    <property type="evidence" value="ECO:0007669"/>
    <property type="project" value="TreeGrafter"/>
</dbReference>
<dbReference type="Pfam" id="PF07494">
    <property type="entry name" value="Reg_prop"/>
    <property type="match status" value="3"/>
</dbReference>
<evidence type="ECO:0000313" key="5">
    <source>
        <dbReference type="Proteomes" id="UP000002297"/>
    </source>
</evidence>
<dbReference type="Gene3D" id="3.30.565.10">
    <property type="entry name" value="Histidine kinase-like ATPase, C-terminal domain"/>
    <property type="match status" value="1"/>
</dbReference>
<dbReference type="InterPro" id="IPR011123">
    <property type="entry name" value="Y_Y_Y"/>
</dbReference>
<dbReference type="InterPro" id="IPR011110">
    <property type="entry name" value="Reg_prop"/>
</dbReference>
<proteinExistence type="predicted"/>
<feature type="transmembrane region" description="Helical" evidence="2">
    <location>
        <begin position="741"/>
        <end position="765"/>
    </location>
</feature>
<dbReference type="HOGENOM" id="CLU_000445_28_2_10"/>
<dbReference type="SUPFAM" id="SSF50998">
    <property type="entry name" value="Quinoprotein alcohol dehydrogenase-like"/>
    <property type="match status" value="1"/>
</dbReference>
<dbReference type="AlphaFoldDB" id="A3U7Q7"/>
<dbReference type="InterPro" id="IPR011495">
    <property type="entry name" value="Sig_transdc_His_kin_sub2_dim/P"/>
</dbReference>
<sequence>MHCQTGVSQILSDTLMVNHLGQDKGLVQLNANALTQDENGFLWVGTEDGLHRFNGYEFKLFTASPNDSNSIQDDHIRGLYAKGDTLWIASNTKGILGYQLSKNTFFALKKNNKNLNLGISYGIFPLNEDFLLFSFKNYATVYNTKTKREVIVKLPTNSRESRVLDVDAINETEYIFTTSASGPLVFNIKTGIVKPFKIEGLELITQIEALVDGFLIGTITGIYTVDKQFKSLKKYVDGVSVNHISKKSEGTFFIATQVKLLEFNEVDGVTSYIVKDTSKKIYKPFTANEIVSDENGNTWFGTEGDGVVHYNSFQKKFETNRVRLNDVLKSTNINIFPFYKDTDSLLWLGSSFGVVKHNTYKNTYKLYKHKNANIIYAFAKDENNTLWAGGIFDGLLKYIPSEDRFKQYLKHPYKENTLPDNEVLEIIPMPDNKLWLCTWTGGISEFNTETETFTPILINGKRINRARISLKDSKGNLWLGTDEGLYKLNSSLEFEHHFTETAAKEKSLTSNRIFAINEDNNGFIWIGTSSGITKLNTTTLQTEKFIKQKGFPNDFVYSLLIDEANNVWVSTNKGISVLNSKTKEFKNYTSEDGLQNNEFNGKSGYKDKDGYFYFGGIDGFNKFQPSKIKDYPYQPKVYFESVELFNAPIESTLRNNDTLYFKSDENVITLNFSSLSYLNPEKTFYRYKLDNFDESWSPSTQRQNATYTNLNPGEYTFYVSASQMTGQWSDPKVLNIVVKPLWYQTIVFKILLVLCIFAMGVCIVLRETNALKRDKEKLSRLVDQRTQDLLLKNKALEKANKKTSQQKDNISFLMKELNHRVKNNLQIISSLLNIQSATVDSQAKDSLLIAKNRILAIAYIQNEIQIDQKKINVKKFIEEFVPRILQLLADDGLMKFEIIYNLKRTGFCEVNTTLLGLILNELVTNTFKYAFKTYNKDNYLKISCEKINHTLLITLEDNGCGYTLDEIKSSSLGVGLVSDMVSQLDGALETNTDNGVVNSIKIDCK</sequence>
<dbReference type="SUPFAM" id="SSF55874">
    <property type="entry name" value="ATPase domain of HSP90 chaperone/DNA topoisomerase II/histidine kinase"/>
    <property type="match status" value="1"/>
</dbReference>
<name>A3U7Q7_CROAH</name>
<evidence type="ECO:0000259" key="3">
    <source>
        <dbReference type="PROSITE" id="PS50109"/>
    </source>
</evidence>
<dbReference type="InterPro" id="IPR015943">
    <property type="entry name" value="WD40/YVTN_repeat-like_dom_sf"/>
</dbReference>
<dbReference type="KEGG" id="cat:CA2559_05925"/>
<protein>
    <submittedName>
        <fullName evidence="4">GGDEF domain protein</fullName>
    </submittedName>
</protein>
<keyword evidence="2" id="KW-1133">Transmembrane helix</keyword>